<gene>
    <name evidence="1" type="primary">SLTM</name>
    <name evidence="1" type="ORF">TR146257</name>
</gene>
<dbReference type="AlphaFoldDB" id="A0A0X3PVM0"/>
<proteinExistence type="predicted"/>
<evidence type="ECO:0000313" key="1">
    <source>
        <dbReference type="EMBL" id="JAP54127.1"/>
    </source>
</evidence>
<name>A0A0X3PVM0_SCHSO</name>
<organism evidence="1">
    <name type="scientific">Schistocephalus solidus</name>
    <name type="common">Tapeworm</name>
    <dbReference type="NCBI Taxonomy" id="70667"/>
    <lineage>
        <taxon>Eukaryota</taxon>
        <taxon>Metazoa</taxon>
        <taxon>Spiralia</taxon>
        <taxon>Lophotrochozoa</taxon>
        <taxon>Platyhelminthes</taxon>
        <taxon>Cestoda</taxon>
        <taxon>Eucestoda</taxon>
        <taxon>Diphyllobothriidea</taxon>
        <taxon>Diphyllobothriidae</taxon>
        <taxon>Schistocephalus</taxon>
    </lineage>
</organism>
<dbReference type="EMBL" id="GEEE01016890">
    <property type="protein sequence ID" value="JAP46335.1"/>
    <property type="molecule type" value="Transcribed_RNA"/>
</dbReference>
<accession>A0A0X3PVM0</accession>
<reference evidence="1" key="1">
    <citation type="submission" date="2016-01" db="EMBL/GenBank/DDBJ databases">
        <title>Reference transcriptome for the parasite Schistocephalus solidus: insights into the molecular evolution of parasitism.</title>
        <authorList>
            <person name="Hebert F.O."/>
            <person name="Grambauer S."/>
            <person name="Barber I."/>
            <person name="Landry C.R."/>
            <person name="Aubin-Horth N."/>
        </authorList>
    </citation>
    <scope>NUCLEOTIDE SEQUENCE</scope>
</reference>
<dbReference type="EMBL" id="GEEE01009098">
    <property type="protein sequence ID" value="JAP54127.1"/>
    <property type="molecule type" value="Transcribed_RNA"/>
</dbReference>
<sequence length="176" mass="19256">MGAITFVGRHQSSPNLPPTLTRLDLLHDENRLVILRSFGTRYLLTILHGYTQTIMSVQTVGVGLLKETQPPPSRTMNLRLETVIRATPVVKPKDHCMTLTSTLMLLSPVTGVDQKSVVFGGFPIRATSVAAIEIMVSVHVLGHLSLQSAVIRRADVIQARLRGTAVSTQAPIIYPR</sequence>
<protein>
    <submittedName>
        <fullName evidence="1">SAFB-like transcription modulator</fullName>
    </submittedName>
</protein>